<sequence length="261" mass="30276">MKALLDSQGIWEIVEKGYNEPQDEEGLSQVEKEVLAKTRKNDQQSLTVIHQCLDVSTFEKVADATNSKLLLNAEDNCESNEEIWRQDRKYSCSRENSSSLTPKFDYAVCVIEKLEGSLQSQEERMKKRQEEPLEKVLKMIKASLKDDRGFNSKKIHGCEHGRGRKYGRCQGGRGRGFNREPNYEESHPSPRICGRGYGYYQSEKRYDKSKVECYNCQEFGHFSWECCNAPNQDEEEVNLIEEEVNLIEEDEESTFLLTLKE</sequence>
<keyword evidence="3" id="KW-1185">Reference proteome</keyword>
<dbReference type="InterPro" id="IPR036875">
    <property type="entry name" value="Znf_CCHC_sf"/>
</dbReference>
<dbReference type="Proteomes" id="UP000087171">
    <property type="component" value="Unplaced"/>
</dbReference>
<keyword evidence="1" id="KW-0863">Zinc-finger</keyword>
<feature type="domain" description="CCHC-type" evidence="2">
    <location>
        <begin position="213"/>
        <end position="226"/>
    </location>
</feature>
<name>A0A1S2Z8B3_CICAR</name>
<evidence type="ECO:0000256" key="1">
    <source>
        <dbReference type="PROSITE-ProRule" id="PRU00047"/>
    </source>
</evidence>
<proteinExistence type="predicted"/>
<protein>
    <submittedName>
        <fullName evidence="4">Uncharacterized protein LOC101506414</fullName>
    </submittedName>
</protein>
<dbReference type="eggNOG" id="KOG0017">
    <property type="taxonomic scope" value="Eukaryota"/>
</dbReference>
<dbReference type="OrthoDB" id="8063676at2759"/>
<reference evidence="4" key="1">
    <citation type="submission" date="2025-08" db="UniProtKB">
        <authorList>
            <consortium name="RefSeq"/>
        </authorList>
    </citation>
    <scope>IDENTIFICATION</scope>
    <source>
        <tissue evidence="4">Etiolated seedlings</tissue>
    </source>
</reference>
<dbReference type="PROSITE" id="PS50158">
    <property type="entry name" value="ZF_CCHC"/>
    <property type="match status" value="1"/>
</dbReference>
<dbReference type="InterPro" id="IPR001878">
    <property type="entry name" value="Znf_CCHC"/>
</dbReference>
<organism evidence="3 4">
    <name type="scientific">Cicer arietinum</name>
    <name type="common">Chickpea</name>
    <name type="synonym">Garbanzo</name>
    <dbReference type="NCBI Taxonomy" id="3827"/>
    <lineage>
        <taxon>Eukaryota</taxon>
        <taxon>Viridiplantae</taxon>
        <taxon>Streptophyta</taxon>
        <taxon>Embryophyta</taxon>
        <taxon>Tracheophyta</taxon>
        <taxon>Spermatophyta</taxon>
        <taxon>Magnoliopsida</taxon>
        <taxon>eudicotyledons</taxon>
        <taxon>Gunneridae</taxon>
        <taxon>Pentapetalae</taxon>
        <taxon>rosids</taxon>
        <taxon>fabids</taxon>
        <taxon>Fabales</taxon>
        <taxon>Fabaceae</taxon>
        <taxon>Papilionoideae</taxon>
        <taxon>50 kb inversion clade</taxon>
        <taxon>NPAAA clade</taxon>
        <taxon>Hologalegina</taxon>
        <taxon>IRL clade</taxon>
        <taxon>Cicereae</taxon>
        <taxon>Cicer</taxon>
    </lineage>
</organism>
<dbReference type="GO" id="GO:0008270">
    <property type="term" value="F:zinc ion binding"/>
    <property type="evidence" value="ECO:0007669"/>
    <property type="project" value="UniProtKB-KW"/>
</dbReference>
<keyword evidence="1" id="KW-0862">Zinc</keyword>
<dbReference type="GeneID" id="101506414"/>
<gene>
    <name evidence="4" type="primary">LOC101506414</name>
</gene>
<dbReference type="RefSeq" id="XP_004516856.1">
    <property type="nucleotide sequence ID" value="XM_004516799.1"/>
</dbReference>
<dbReference type="Gene3D" id="4.10.60.10">
    <property type="entry name" value="Zinc finger, CCHC-type"/>
    <property type="match status" value="1"/>
</dbReference>
<dbReference type="PaxDb" id="3827-XP_004516856.1"/>
<evidence type="ECO:0000313" key="3">
    <source>
        <dbReference type="Proteomes" id="UP000087171"/>
    </source>
</evidence>
<dbReference type="SUPFAM" id="SSF57756">
    <property type="entry name" value="Retrovirus zinc finger-like domains"/>
    <property type="match status" value="1"/>
</dbReference>
<evidence type="ECO:0000313" key="4">
    <source>
        <dbReference type="RefSeq" id="XP_004516856.1"/>
    </source>
</evidence>
<dbReference type="KEGG" id="cam:101506414"/>
<dbReference type="GO" id="GO:0003676">
    <property type="term" value="F:nucleic acid binding"/>
    <property type="evidence" value="ECO:0007669"/>
    <property type="project" value="InterPro"/>
</dbReference>
<dbReference type="AlphaFoldDB" id="A0A1S2Z8B3"/>
<accession>A0A1S2Z8B3</accession>
<evidence type="ECO:0000259" key="2">
    <source>
        <dbReference type="PROSITE" id="PS50158"/>
    </source>
</evidence>
<keyword evidence="1" id="KW-0479">Metal-binding</keyword>